<accession>A0A4Z1I3H3</accession>
<sequence length="119" mass="13127">MAIYYSNAIVIAISAIFLWTMIDAANINATDSTDGPIGTHNSYPSVHCSKTRWYNVLFFYLSNYAIHAATVRSLPGECAWASAAYKACFLLVPYAGVRRRLNVFLRASMLAETPLQIAA</sequence>
<gene>
    <name evidence="2" type="ORF">BCON_0085g00050</name>
</gene>
<name>A0A4Z1I3H3_9HELO</name>
<feature type="signal peptide" evidence="1">
    <location>
        <begin position="1"/>
        <end position="24"/>
    </location>
</feature>
<evidence type="ECO:0000256" key="1">
    <source>
        <dbReference type="SAM" id="SignalP"/>
    </source>
</evidence>
<organism evidence="2 3">
    <name type="scientific">Botryotinia convoluta</name>
    <dbReference type="NCBI Taxonomy" id="54673"/>
    <lineage>
        <taxon>Eukaryota</taxon>
        <taxon>Fungi</taxon>
        <taxon>Dikarya</taxon>
        <taxon>Ascomycota</taxon>
        <taxon>Pezizomycotina</taxon>
        <taxon>Leotiomycetes</taxon>
        <taxon>Helotiales</taxon>
        <taxon>Sclerotiniaceae</taxon>
        <taxon>Botryotinia</taxon>
    </lineage>
</organism>
<dbReference type="Proteomes" id="UP000297527">
    <property type="component" value="Unassembled WGS sequence"/>
</dbReference>
<keyword evidence="1" id="KW-0732">Signal</keyword>
<dbReference type="EMBL" id="PQXN01000085">
    <property type="protein sequence ID" value="TGO55855.1"/>
    <property type="molecule type" value="Genomic_DNA"/>
</dbReference>
<protein>
    <recommendedName>
        <fullName evidence="4">Amino acid permease/ SLC12A domain-containing protein</fullName>
    </recommendedName>
</protein>
<dbReference type="OrthoDB" id="5406607at2759"/>
<feature type="chain" id="PRO_5021209073" description="Amino acid permease/ SLC12A domain-containing protein" evidence="1">
    <location>
        <begin position="25"/>
        <end position="119"/>
    </location>
</feature>
<dbReference type="AlphaFoldDB" id="A0A4Z1I3H3"/>
<evidence type="ECO:0000313" key="3">
    <source>
        <dbReference type="Proteomes" id="UP000297527"/>
    </source>
</evidence>
<keyword evidence="3" id="KW-1185">Reference proteome</keyword>
<reference evidence="2 3" key="1">
    <citation type="submission" date="2017-12" db="EMBL/GenBank/DDBJ databases">
        <title>Comparative genomics of Botrytis spp.</title>
        <authorList>
            <person name="Valero-Jimenez C.A."/>
            <person name="Tapia P."/>
            <person name="Veloso J."/>
            <person name="Silva-Moreno E."/>
            <person name="Staats M."/>
            <person name="Valdes J.H."/>
            <person name="Van Kan J.A.L."/>
        </authorList>
    </citation>
    <scope>NUCLEOTIDE SEQUENCE [LARGE SCALE GENOMIC DNA]</scope>
    <source>
        <strain evidence="2 3">MUCL11595</strain>
    </source>
</reference>
<proteinExistence type="predicted"/>
<evidence type="ECO:0008006" key="4">
    <source>
        <dbReference type="Google" id="ProtNLM"/>
    </source>
</evidence>
<evidence type="ECO:0000313" key="2">
    <source>
        <dbReference type="EMBL" id="TGO55855.1"/>
    </source>
</evidence>
<comment type="caution">
    <text evidence="2">The sequence shown here is derived from an EMBL/GenBank/DDBJ whole genome shotgun (WGS) entry which is preliminary data.</text>
</comment>